<proteinExistence type="predicted"/>
<reference evidence="1 2" key="1">
    <citation type="submission" date="2017-06" db="EMBL/GenBank/DDBJ databases">
        <title>Genome sequencing of cyanobaciteial culture collection at National Institute for Environmental Studies (NIES).</title>
        <authorList>
            <person name="Hirose Y."/>
            <person name="Shimura Y."/>
            <person name="Fujisawa T."/>
            <person name="Nakamura Y."/>
            <person name="Kawachi M."/>
        </authorList>
    </citation>
    <scope>NUCLEOTIDE SEQUENCE [LARGE SCALE GENOMIC DNA]</scope>
    <source>
        <strain evidence="1 2">NIES-2135</strain>
    </source>
</reference>
<gene>
    <name evidence="1" type="ORF">NIES2135_04870</name>
</gene>
<name>A0A1Z4JB53_LEPBY</name>
<keyword evidence="2" id="KW-1185">Reference proteome</keyword>
<accession>A0A1Z4JB53</accession>
<dbReference type="EMBL" id="AP018203">
    <property type="protein sequence ID" value="BAY53677.1"/>
    <property type="molecule type" value="Genomic_DNA"/>
</dbReference>
<protein>
    <submittedName>
        <fullName evidence="1">Uncharacterized protein</fullName>
    </submittedName>
</protein>
<dbReference type="Proteomes" id="UP000217895">
    <property type="component" value="Chromosome"/>
</dbReference>
<organism evidence="1 2">
    <name type="scientific">Leptolyngbya boryana NIES-2135</name>
    <dbReference type="NCBI Taxonomy" id="1973484"/>
    <lineage>
        <taxon>Bacteria</taxon>
        <taxon>Bacillati</taxon>
        <taxon>Cyanobacteriota</taxon>
        <taxon>Cyanophyceae</taxon>
        <taxon>Leptolyngbyales</taxon>
        <taxon>Leptolyngbyaceae</taxon>
        <taxon>Leptolyngbya group</taxon>
        <taxon>Leptolyngbya</taxon>
    </lineage>
</organism>
<evidence type="ECO:0000313" key="2">
    <source>
        <dbReference type="Proteomes" id="UP000217895"/>
    </source>
</evidence>
<evidence type="ECO:0000313" key="1">
    <source>
        <dbReference type="EMBL" id="BAY53677.1"/>
    </source>
</evidence>
<dbReference type="AlphaFoldDB" id="A0A1Z4JB53"/>
<sequence length="64" mass="7075">MSNKKTTTARHDGGSPVTLSKADMELIDGMFPELKKRSEKVRLAIGLAKHFIDRNPGQVNIIVL</sequence>